<dbReference type="InterPro" id="IPR006675">
    <property type="entry name" value="HDIG_dom"/>
</dbReference>
<dbReference type="EMBL" id="VFMM01000001">
    <property type="protein sequence ID" value="TQJ17636.1"/>
    <property type="molecule type" value="Genomic_DNA"/>
</dbReference>
<dbReference type="SMART" id="SM00471">
    <property type="entry name" value="HDc"/>
    <property type="match status" value="1"/>
</dbReference>
<proteinExistence type="predicted"/>
<name>A0A542ER39_9ACTN</name>
<dbReference type="AlphaFoldDB" id="A0A542ER39"/>
<dbReference type="InterPro" id="IPR003607">
    <property type="entry name" value="HD/PDEase_dom"/>
</dbReference>
<dbReference type="Proteomes" id="UP000316298">
    <property type="component" value="Unassembled WGS sequence"/>
</dbReference>
<evidence type="ECO:0000313" key="2">
    <source>
        <dbReference type="EMBL" id="TQJ17636.1"/>
    </source>
</evidence>
<feature type="domain" description="HD/PDEase" evidence="1">
    <location>
        <begin position="18"/>
        <end position="147"/>
    </location>
</feature>
<evidence type="ECO:0000313" key="3">
    <source>
        <dbReference type="Proteomes" id="UP000316298"/>
    </source>
</evidence>
<accession>A0A542ER39</accession>
<dbReference type="Gene3D" id="1.10.3210.10">
    <property type="entry name" value="Hypothetical protein af1432"/>
    <property type="match status" value="1"/>
</dbReference>
<dbReference type="GO" id="GO:0016740">
    <property type="term" value="F:transferase activity"/>
    <property type="evidence" value="ECO:0007669"/>
    <property type="project" value="UniProtKB-KW"/>
</dbReference>
<dbReference type="InterPro" id="IPR006674">
    <property type="entry name" value="HD_domain"/>
</dbReference>
<gene>
    <name evidence="2" type="ORF">FB475_1762</name>
</gene>
<dbReference type="SUPFAM" id="SSF109604">
    <property type="entry name" value="HD-domain/PDEase-like"/>
    <property type="match status" value="1"/>
</dbReference>
<dbReference type="NCBIfam" id="TIGR00277">
    <property type="entry name" value="HDIG"/>
    <property type="match status" value="1"/>
</dbReference>
<dbReference type="Pfam" id="PF01966">
    <property type="entry name" value="HD"/>
    <property type="match status" value="1"/>
</dbReference>
<protein>
    <submittedName>
        <fullName evidence="2">Putative nucleotidyltransferase with HDIG domain</fullName>
    </submittedName>
</protein>
<dbReference type="CDD" id="cd00077">
    <property type="entry name" value="HDc"/>
    <property type="match status" value="1"/>
</dbReference>
<sequence>MLSADHASSIAEGLLAIPLPKRWSHTIGVAKTARRLAPILGADAELVEVAAWLHDIGYSPELALTGFHPIDGARYLRDTLACDTAICNLVANHTGAEVEAELRGLPPVRVEFPVPTQLSLDALTYSDMTTDVDGCAVGVDERLAEILGRYGAEHVVSRSVRCSSPMLRATVQRIEDLLRA</sequence>
<organism evidence="2 3">
    <name type="scientific">Kribbella jejuensis</name>
    <dbReference type="NCBI Taxonomy" id="236068"/>
    <lineage>
        <taxon>Bacteria</taxon>
        <taxon>Bacillati</taxon>
        <taxon>Actinomycetota</taxon>
        <taxon>Actinomycetes</taxon>
        <taxon>Propionibacteriales</taxon>
        <taxon>Kribbellaceae</taxon>
        <taxon>Kribbella</taxon>
    </lineage>
</organism>
<comment type="caution">
    <text evidence="2">The sequence shown here is derived from an EMBL/GenBank/DDBJ whole genome shotgun (WGS) entry which is preliminary data.</text>
</comment>
<evidence type="ECO:0000259" key="1">
    <source>
        <dbReference type="SMART" id="SM00471"/>
    </source>
</evidence>
<keyword evidence="3" id="KW-1185">Reference proteome</keyword>
<reference evidence="2 3" key="1">
    <citation type="submission" date="2019-06" db="EMBL/GenBank/DDBJ databases">
        <title>Sequencing the genomes of 1000 actinobacteria strains.</title>
        <authorList>
            <person name="Klenk H.-P."/>
        </authorList>
    </citation>
    <scope>NUCLEOTIDE SEQUENCE [LARGE SCALE GENOMIC DNA]</scope>
    <source>
        <strain evidence="2 3">DSM 17305</strain>
    </source>
</reference>
<dbReference type="RefSeq" id="WP_202878291.1">
    <property type="nucleotide sequence ID" value="NZ_BAAAKA010000051.1"/>
</dbReference>
<keyword evidence="2" id="KW-0808">Transferase</keyword>